<keyword evidence="1" id="KW-0472">Membrane</keyword>
<proteinExistence type="predicted"/>
<dbReference type="Gene3D" id="2.60.40.10">
    <property type="entry name" value="Immunoglobulins"/>
    <property type="match status" value="1"/>
</dbReference>
<name>X1JB49_9ZZZZ</name>
<dbReference type="AlphaFoldDB" id="X1JB49"/>
<evidence type="ECO:0000256" key="1">
    <source>
        <dbReference type="SAM" id="Phobius"/>
    </source>
</evidence>
<organism evidence="2">
    <name type="scientific">marine sediment metagenome</name>
    <dbReference type="NCBI Taxonomy" id="412755"/>
    <lineage>
        <taxon>unclassified sequences</taxon>
        <taxon>metagenomes</taxon>
        <taxon>ecological metagenomes</taxon>
    </lineage>
</organism>
<accession>X1JB49</accession>
<reference evidence="2" key="1">
    <citation type="journal article" date="2014" name="Front. Microbiol.">
        <title>High frequency of phylogenetically diverse reductive dehalogenase-homologous genes in deep subseafloor sedimentary metagenomes.</title>
        <authorList>
            <person name="Kawai M."/>
            <person name="Futagami T."/>
            <person name="Toyoda A."/>
            <person name="Takaki Y."/>
            <person name="Nishi S."/>
            <person name="Hori S."/>
            <person name="Arai W."/>
            <person name="Tsubouchi T."/>
            <person name="Morono Y."/>
            <person name="Uchiyama I."/>
            <person name="Ito T."/>
            <person name="Fujiyama A."/>
            <person name="Inagaki F."/>
            <person name="Takami H."/>
        </authorList>
    </citation>
    <scope>NUCLEOTIDE SEQUENCE</scope>
    <source>
        <strain evidence="2">Expedition CK06-06</strain>
    </source>
</reference>
<gene>
    <name evidence="2" type="ORF">S06H3_06287</name>
</gene>
<feature type="transmembrane region" description="Helical" evidence="1">
    <location>
        <begin position="152"/>
        <end position="172"/>
    </location>
</feature>
<comment type="caution">
    <text evidence="2">The sequence shown here is derived from an EMBL/GenBank/DDBJ whole genome shotgun (WGS) entry which is preliminary data.</text>
</comment>
<evidence type="ECO:0008006" key="3">
    <source>
        <dbReference type="Google" id="ProtNLM"/>
    </source>
</evidence>
<feature type="non-terminal residue" evidence="2">
    <location>
        <position position="1"/>
    </location>
</feature>
<keyword evidence="1" id="KW-1133">Transmembrane helix</keyword>
<dbReference type="InterPro" id="IPR013783">
    <property type="entry name" value="Ig-like_fold"/>
</dbReference>
<evidence type="ECO:0000313" key="2">
    <source>
        <dbReference type="EMBL" id="GAH91931.1"/>
    </source>
</evidence>
<dbReference type="Pfam" id="PF09136">
    <property type="entry name" value="Glucodextran_B"/>
    <property type="match status" value="1"/>
</dbReference>
<keyword evidence="1" id="KW-0812">Transmembrane</keyword>
<sequence length="174" mass="18107">DTTGKVLGTGTAGSDEKWTVTFTLTAGSNTKIEISATDVAGNEGPRALYGWMLADASAPTVTLAEVPETTDKTSITISGTVSKDAWEDWSDITLKVQVGTGIVTVPIGAGGSYDYSLELAEGPNTIVVQATDDVGNASATAHAVVERTVTPWMTYAIVLVIIALLMAVIAIFRK</sequence>
<dbReference type="EMBL" id="BARV01002434">
    <property type="protein sequence ID" value="GAH91931.1"/>
    <property type="molecule type" value="Genomic_DNA"/>
</dbReference>
<protein>
    <recommendedName>
        <fullName evidence="3">Bacterial Ig-like domain-containing protein</fullName>
    </recommendedName>
</protein>